<dbReference type="Pfam" id="PF10294">
    <property type="entry name" value="Methyltransf_16"/>
    <property type="match status" value="1"/>
</dbReference>
<gene>
    <name evidence="1" type="ORF">AMATHDRAFT_141771</name>
</gene>
<dbReference type="STRING" id="703135.A0A2A9NVQ2"/>
<dbReference type="AlphaFoldDB" id="A0A2A9NVQ2"/>
<dbReference type="PANTHER" id="PTHR14614">
    <property type="entry name" value="HEPATOCELLULAR CARCINOMA-ASSOCIATED ANTIGEN"/>
    <property type="match status" value="1"/>
</dbReference>
<name>A0A2A9NVQ2_9AGAR</name>
<sequence length="274" mass="31095">MDNHDAEDPEEILSSSLETLYDYKPITWVAAKTPFTYKPNGAAFQITLDVPDTKPGNWSLHASDIWMSSIHLADHLHKLQLEDHICSLPPNSQLRVLELGAAAGLPGILIARSYPDIAVTLSDYPDERLLRTLTNNVHRNVVTSNCRVVGHSWGSQNSSLLGTPEGFDIVIAADTLWNPALHHSFIDTLRLSLRQSPSSRIHIVAGLHTGRYAIQSFLRLLTVNGFQIESLTEREAQGQKQRDWQVVREHEDERERRGWVIWIKVKWLRDFQIS</sequence>
<dbReference type="Gene3D" id="3.40.50.150">
    <property type="entry name" value="Vaccinia Virus protein VP39"/>
    <property type="match status" value="1"/>
</dbReference>
<reference evidence="1 2" key="1">
    <citation type="submission" date="2014-02" db="EMBL/GenBank/DDBJ databases">
        <title>Transposable element dynamics among asymbiotic and ectomycorrhizal Amanita fungi.</title>
        <authorList>
            <consortium name="DOE Joint Genome Institute"/>
            <person name="Hess J."/>
            <person name="Skrede I."/>
            <person name="Wolfe B."/>
            <person name="LaButti K."/>
            <person name="Ohm R.A."/>
            <person name="Grigoriev I.V."/>
            <person name="Pringle A."/>
        </authorList>
    </citation>
    <scope>NUCLEOTIDE SEQUENCE [LARGE SCALE GENOMIC DNA]</scope>
    <source>
        <strain evidence="1 2">SKay4041</strain>
    </source>
</reference>
<evidence type="ECO:0000313" key="2">
    <source>
        <dbReference type="Proteomes" id="UP000242287"/>
    </source>
</evidence>
<dbReference type="GO" id="GO:0005737">
    <property type="term" value="C:cytoplasm"/>
    <property type="evidence" value="ECO:0007669"/>
    <property type="project" value="TreeGrafter"/>
</dbReference>
<keyword evidence="2" id="KW-1185">Reference proteome</keyword>
<dbReference type="SUPFAM" id="SSF53335">
    <property type="entry name" value="S-adenosyl-L-methionine-dependent methyltransferases"/>
    <property type="match status" value="1"/>
</dbReference>
<dbReference type="PANTHER" id="PTHR14614:SF104">
    <property type="entry name" value="N-METHYLTRANSFERASE, PUTATIVE (AFU_ORTHOLOGUE AFUA_1G17750)-RELATED"/>
    <property type="match status" value="1"/>
</dbReference>
<evidence type="ECO:0000313" key="1">
    <source>
        <dbReference type="EMBL" id="PFH51810.1"/>
    </source>
</evidence>
<dbReference type="InterPro" id="IPR019410">
    <property type="entry name" value="Methyltransf_16"/>
</dbReference>
<dbReference type="InterPro" id="IPR029063">
    <property type="entry name" value="SAM-dependent_MTases_sf"/>
</dbReference>
<dbReference type="CDD" id="cd02440">
    <property type="entry name" value="AdoMet_MTases"/>
    <property type="match status" value="1"/>
</dbReference>
<organism evidence="1 2">
    <name type="scientific">Amanita thiersii Skay4041</name>
    <dbReference type="NCBI Taxonomy" id="703135"/>
    <lineage>
        <taxon>Eukaryota</taxon>
        <taxon>Fungi</taxon>
        <taxon>Dikarya</taxon>
        <taxon>Basidiomycota</taxon>
        <taxon>Agaricomycotina</taxon>
        <taxon>Agaricomycetes</taxon>
        <taxon>Agaricomycetidae</taxon>
        <taxon>Agaricales</taxon>
        <taxon>Pluteineae</taxon>
        <taxon>Amanitaceae</taxon>
        <taxon>Amanita</taxon>
    </lineage>
</organism>
<dbReference type="OrthoDB" id="273771at2759"/>
<dbReference type="EMBL" id="KZ301984">
    <property type="protein sequence ID" value="PFH51810.1"/>
    <property type="molecule type" value="Genomic_DNA"/>
</dbReference>
<proteinExistence type="predicted"/>
<dbReference type="Proteomes" id="UP000242287">
    <property type="component" value="Unassembled WGS sequence"/>
</dbReference>
<dbReference type="GO" id="GO:0008757">
    <property type="term" value="F:S-adenosylmethionine-dependent methyltransferase activity"/>
    <property type="evidence" value="ECO:0007669"/>
    <property type="project" value="UniProtKB-ARBA"/>
</dbReference>
<protein>
    <submittedName>
        <fullName evidence="1">Uncharacterized protein</fullName>
    </submittedName>
</protein>
<accession>A0A2A9NVQ2</accession>